<organism evidence="2 3">
    <name type="scientific">Emericellopsis atlantica</name>
    <dbReference type="NCBI Taxonomy" id="2614577"/>
    <lineage>
        <taxon>Eukaryota</taxon>
        <taxon>Fungi</taxon>
        <taxon>Dikarya</taxon>
        <taxon>Ascomycota</taxon>
        <taxon>Pezizomycotina</taxon>
        <taxon>Sordariomycetes</taxon>
        <taxon>Hypocreomycetidae</taxon>
        <taxon>Hypocreales</taxon>
        <taxon>Bionectriaceae</taxon>
        <taxon>Emericellopsis</taxon>
    </lineage>
</organism>
<keyword evidence="3" id="KW-1185">Reference proteome</keyword>
<evidence type="ECO:0000313" key="2">
    <source>
        <dbReference type="EMBL" id="KAG9251041.1"/>
    </source>
</evidence>
<gene>
    <name evidence="2" type="ORF">F5Z01DRAFT_639705</name>
</gene>
<sequence length="252" mass="28538">MAYGGISDQQLPTGSMHKRNFSQYHIMRRGPHLLVYFGFDRMYRVTECGNPGCRRLVAKMNPEALRYLTCRSLVSVEGLLGLQICVACAQHRTANNGAMRVRSSRGNGPVPHELGYRMHDINVEWFQKVHARRCGKESCGVGIPEDATLFELQLEVGIRCLRCRNFKRKARREWAPNAELSSGPQKLDVFYKYDECSQPLEISFWAGETDETADYLCPACYEARLFFENPKTRSTSPAPKTKGDCANPACKS</sequence>
<evidence type="ECO:0000313" key="3">
    <source>
        <dbReference type="Proteomes" id="UP000887229"/>
    </source>
</evidence>
<reference evidence="2" key="1">
    <citation type="journal article" date="2021" name="IMA Fungus">
        <title>Genomic characterization of three marine fungi, including Emericellopsis atlantica sp. nov. with signatures of a generalist lifestyle and marine biomass degradation.</title>
        <authorList>
            <person name="Hagestad O.C."/>
            <person name="Hou L."/>
            <person name="Andersen J.H."/>
            <person name="Hansen E.H."/>
            <person name="Altermark B."/>
            <person name="Li C."/>
            <person name="Kuhnert E."/>
            <person name="Cox R.J."/>
            <person name="Crous P.W."/>
            <person name="Spatafora J.W."/>
            <person name="Lail K."/>
            <person name="Amirebrahimi M."/>
            <person name="Lipzen A."/>
            <person name="Pangilinan J."/>
            <person name="Andreopoulos W."/>
            <person name="Hayes R.D."/>
            <person name="Ng V."/>
            <person name="Grigoriev I.V."/>
            <person name="Jackson S.A."/>
            <person name="Sutton T.D.S."/>
            <person name="Dobson A.D.W."/>
            <person name="Rama T."/>
        </authorList>
    </citation>
    <scope>NUCLEOTIDE SEQUENCE</scope>
    <source>
        <strain evidence="2">TS7</strain>
    </source>
</reference>
<dbReference type="AlphaFoldDB" id="A0A9P8CMT7"/>
<protein>
    <submittedName>
        <fullName evidence="2">Uncharacterized protein</fullName>
    </submittedName>
</protein>
<dbReference type="Proteomes" id="UP000887229">
    <property type="component" value="Unassembled WGS sequence"/>
</dbReference>
<feature type="region of interest" description="Disordered" evidence="1">
    <location>
        <begin position="231"/>
        <end position="252"/>
    </location>
</feature>
<dbReference type="RefSeq" id="XP_046114965.1">
    <property type="nucleotide sequence ID" value="XM_046262459.1"/>
</dbReference>
<name>A0A9P8CMT7_9HYPO</name>
<evidence type="ECO:0000256" key="1">
    <source>
        <dbReference type="SAM" id="MobiDB-lite"/>
    </source>
</evidence>
<proteinExistence type="predicted"/>
<comment type="caution">
    <text evidence="2">The sequence shown here is derived from an EMBL/GenBank/DDBJ whole genome shotgun (WGS) entry which is preliminary data.</text>
</comment>
<dbReference type="GeneID" id="70293362"/>
<accession>A0A9P8CMT7</accession>
<dbReference type="EMBL" id="MU251271">
    <property type="protein sequence ID" value="KAG9251041.1"/>
    <property type="molecule type" value="Genomic_DNA"/>
</dbReference>